<evidence type="ECO:0000313" key="2">
    <source>
        <dbReference type="EMBL" id="SDX75502.1"/>
    </source>
</evidence>
<dbReference type="AlphaFoldDB" id="A0A1H3E9R3"/>
<dbReference type="PANTHER" id="PTHR33164">
    <property type="entry name" value="TRANSCRIPTIONAL REGULATOR, MARR FAMILY"/>
    <property type="match status" value="1"/>
</dbReference>
<dbReference type="InterPro" id="IPR036388">
    <property type="entry name" value="WH-like_DNA-bd_sf"/>
</dbReference>
<dbReference type="PRINTS" id="PR00598">
    <property type="entry name" value="HTHMARR"/>
</dbReference>
<dbReference type="Proteomes" id="UP000199118">
    <property type="component" value="Unassembled WGS sequence"/>
</dbReference>
<dbReference type="PROSITE" id="PS50995">
    <property type="entry name" value="HTH_MARR_2"/>
    <property type="match status" value="1"/>
</dbReference>
<name>A0A1H3E9R3_9RHOB</name>
<dbReference type="RefSeq" id="WP_218133468.1">
    <property type="nucleotide sequence ID" value="NZ_FNMZ01000009.1"/>
</dbReference>
<organism evidence="2 3">
    <name type="scientific">Albimonas donghaensis</name>
    <dbReference type="NCBI Taxonomy" id="356660"/>
    <lineage>
        <taxon>Bacteria</taxon>
        <taxon>Pseudomonadati</taxon>
        <taxon>Pseudomonadota</taxon>
        <taxon>Alphaproteobacteria</taxon>
        <taxon>Rhodobacterales</taxon>
        <taxon>Paracoccaceae</taxon>
        <taxon>Albimonas</taxon>
    </lineage>
</organism>
<dbReference type="STRING" id="356660.SAMN05444336_109127"/>
<dbReference type="GO" id="GO:0003700">
    <property type="term" value="F:DNA-binding transcription factor activity"/>
    <property type="evidence" value="ECO:0007669"/>
    <property type="project" value="InterPro"/>
</dbReference>
<dbReference type="InterPro" id="IPR000835">
    <property type="entry name" value="HTH_MarR-typ"/>
</dbReference>
<dbReference type="PANTHER" id="PTHR33164:SF43">
    <property type="entry name" value="HTH-TYPE TRANSCRIPTIONAL REPRESSOR YETL"/>
    <property type="match status" value="1"/>
</dbReference>
<dbReference type="Gene3D" id="1.10.10.10">
    <property type="entry name" value="Winged helix-like DNA-binding domain superfamily/Winged helix DNA-binding domain"/>
    <property type="match status" value="1"/>
</dbReference>
<keyword evidence="2" id="KW-0238">DNA-binding</keyword>
<accession>A0A1H3E9R3</accession>
<dbReference type="SUPFAM" id="SSF46785">
    <property type="entry name" value="Winged helix' DNA-binding domain"/>
    <property type="match status" value="1"/>
</dbReference>
<dbReference type="EMBL" id="FNMZ01000009">
    <property type="protein sequence ID" value="SDX75502.1"/>
    <property type="molecule type" value="Genomic_DNA"/>
</dbReference>
<evidence type="ECO:0000313" key="3">
    <source>
        <dbReference type="Proteomes" id="UP000199118"/>
    </source>
</evidence>
<feature type="domain" description="HTH marR-type" evidence="1">
    <location>
        <begin position="8"/>
        <end position="144"/>
    </location>
</feature>
<sequence>MTRMTDTHTTLALRLLQVTDDFRAGLSGELSAVHGISVNEFLLLLHLERSAANRLSRVDLAKRMHVSASTITRMAAPMEKIGLVDRAADARDARLVFVVATEAGRKRLSEALATFSKRAGYLFSDRWEDQEVDRFASMLRRLMAGSGDTLA</sequence>
<dbReference type="GO" id="GO:0006950">
    <property type="term" value="P:response to stress"/>
    <property type="evidence" value="ECO:0007669"/>
    <property type="project" value="TreeGrafter"/>
</dbReference>
<dbReference type="InterPro" id="IPR039422">
    <property type="entry name" value="MarR/SlyA-like"/>
</dbReference>
<dbReference type="Pfam" id="PF01047">
    <property type="entry name" value="MarR"/>
    <property type="match status" value="1"/>
</dbReference>
<reference evidence="2 3" key="1">
    <citation type="submission" date="2016-10" db="EMBL/GenBank/DDBJ databases">
        <authorList>
            <person name="de Groot N.N."/>
        </authorList>
    </citation>
    <scope>NUCLEOTIDE SEQUENCE [LARGE SCALE GENOMIC DNA]</scope>
    <source>
        <strain evidence="2 3">DSM 17890</strain>
    </source>
</reference>
<dbReference type="GO" id="GO:0003677">
    <property type="term" value="F:DNA binding"/>
    <property type="evidence" value="ECO:0007669"/>
    <property type="project" value="UniProtKB-KW"/>
</dbReference>
<gene>
    <name evidence="2" type="ORF">SAMN05444336_109127</name>
</gene>
<keyword evidence="3" id="KW-1185">Reference proteome</keyword>
<dbReference type="SMART" id="SM00347">
    <property type="entry name" value="HTH_MARR"/>
    <property type="match status" value="1"/>
</dbReference>
<dbReference type="InterPro" id="IPR036390">
    <property type="entry name" value="WH_DNA-bd_sf"/>
</dbReference>
<evidence type="ECO:0000259" key="1">
    <source>
        <dbReference type="PROSITE" id="PS50995"/>
    </source>
</evidence>
<protein>
    <submittedName>
        <fullName evidence="2">DNA-binding transcriptional regulator, MarR family</fullName>
    </submittedName>
</protein>
<proteinExistence type="predicted"/>